<sequence>MRRAIGEAKGILMARQGLYVKLADFAVTLVGDLERGHRLNRGGRRERAGRTDDERVPAERVADRGVEHDDPADEVRPACNGGLGVPGEPAHNDAERGGRGGAAPGWHLRRAPARSPG</sequence>
<feature type="compositionally biased region" description="Basic and acidic residues" evidence="1">
    <location>
        <begin position="34"/>
        <end position="76"/>
    </location>
</feature>
<evidence type="ECO:0000313" key="3">
    <source>
        <dbReference type="Proteomes" id="UP000399805"/>
    </source>
</evidence>
<dbReference type="AlphaFoldDB" id="A0A6I8M127"/>
<protein>
    <submittedName>
        <fullName evidence="2">Uncharacterized protein</fullName>
    </submittedName>
</protein>
<dbReference type="Proteomes" id="UP000399805">
    <property type="component" value="Unassembled WGS sequence"/>
</dbReference>
<gene>
    <name evidence="2" type="ORF">AA23TX_06666</name>
</gene>
<keyword evidence="3" id="KW-1185">Reference proteome</keyword>
<evidence type="ECO:0000313" key="2">
    <source>
        <dbReference type="EMBL" id="VVJ21645.1"/>
    </source>
</evidence>
<reference evidence="2 3" key="1">
    <citation type="submission" date="2019-09" db="EMBL/GenBank/DDBJ databases">
        <authorList>
            <person name="Leyn A S."/>
        </authorList>
    </citation>
    <scope>NUCLEOTIDE SEQUENCE [LARGE SCALE GENOMIC DNA]</scope>
    <source>
        <strain evidence="2">AA231_1</strain>
    </source>
</reference>
<feature type="compositionally biased region" description="Basic residues" evidence="1">
    <location>
        <begin position="107"/>
        <end position="117"/>
    </location>
</feature>
<feature type="region of interest" description="Disordered" evidence="1">
    <location>
        <begin position="34"/>
        <end position="117"/>
    </location>
</feature>
<proteinExistence type="predicted"/>
<evidence type="ECO:0000256" key="1">
    <source>
        <dbReference type="SAM" id="MobiDB-lite"/>
    </source>
</evidence>
<dbReference type="EMBL" id="CABVGP010000002">
    <property type="protein sequence ID" value="VVJ21645.1"/>
    <property type="molecule type" value="Genomic_DNA"/>
</dbReference>
<organism evidence="2 3">
    <name type="scientific">Amycolatopsis camponoti</name>
    <dbReference type="NCBI Taxonomy" id="2606593"/>
    <lineage>
        <taxon>Bacteria</taxon>
        <taxon>Bacillati</taxon>
        <taxon>Actinomycetota</taxon>
        <taxon>Actinomycetes</taxon>
        <taxon>Pseudonocardiales</taxon>
        <taxon>Pseudonocardiaceae</taxon>
        <taxon>Amycolatopsis</taxon>
    </lineage>
</organism>
<name>A0A6I8M127_9PSEU</name>
<accession>A0A6I8M127</accession>